<dbReference type="InterPro" id="IPR051309">
    <property type="entry name" value="ABCF_ATPase"/>
</dbReference>
<dbReference type="InterPro" id="IPR003593">
    <property type="entry name" value="AAA+_ATPase"/>
</dbReference>
<dbReference type="Gene3D" id="3.40.50.300">
    <property type="entry name" value="P-loop containing nucleotide triphosphate hydrolases"/>
    <property type="match status" value="2"/>
</dbReference>
<dbReference type="SUPFAM" id="SSF52540">
    <property type="entry name" value="P-loop containing nucleoside triphosphate hydrolases"/>
    <property type="match status" value="2"/>
</dbReference>
<feature type="compositionally biased region" description="Basic residues" evidence="3">
    <location>
        <begin position="1"/>
        <end position="13"/>
    </location>
</feature>
<feature type="domain" description="ABC transporter" evidence="4">
    <location>
        <begin position="46"/>
        <end position="315"/>
    </location>
</feature>
<dbReference type="SMART" id="SM00382">
    <property type="entry name" value="AAA"/>
    <property type="match status" value="2"/>
</dbReference>
<dbReference type="CDD" id="cd03221">
    <property type="entry name" value="ABCF_EF-3"/>
    <property type="match status" value="1"/>
</dbReference>
<dbReference type="InterPro" id="IPR003439">
    <property type="entry name" value="ABC_transporter-like_ATP-bd"/>
</dbReference>
<sequence length="588" mass="63381">MDVGRRRRIRLRPAAHPPPPSEGLPLRPAAPVTTVHAAPARSTSQIALAEVTKRYGDRVVLDRVSLTVRPGERVGVVGDNGSGKSTLLRLLAGQEPADNGTLTVTAPGGIGHLAQTLDLPGMASVGDAVDHVLGDLRALEHRIRAAEARLDTAGPDALDAYAALLAEYEARGGRDADRRVEVTLRHLGERAPLDRARPLSTLSGGQRSRLALATTLASAPELLLLDEPTNDLDDEAVAWLEAHLRRHRGTVIAATHDRAFLERVTSTVLEVDQDRRTVRRYGNGYAGYLTAKAADRARWAWEHEQWRDEVARQRALLASHAGMLDGIPRKGPRAFSGAGAFRARSRSHGAQSRIANAHERLQRLMEHAVPPPPSPLRFAARVEGAPVTEERAEAGHPDGIRLDGVLVEGRLSVPHLRLDPGERLLVTGPNGAGKSTLLQVLAGELAPGAGSVRRPGRVGHLRQQCAPESAFDGRTLLAAYAAGRPGHPDDHADPLLALGLFRAEDLSVRVRDLSAGQRRKLELACLVTCGPLDLLLLDEPTNHLSPSLTEEIEAALAHYTGTLVVVSHDRLLRERFRGRRLALSATGR</sequence>
<dbReference type="InterPro" id="IPR027417">
    <property type="entry name" value="P-loop_NTPase"/>
</dbReference>
<keyword evidence="2 5" id="KW-0067">ATP-binding</keyword>
<evidence type="ECO:0000259" key="4">
    <source>
        <dbReference type="PROSITE" id="PS50893"/>
    </source>
</evidence>
<evidence type="ECO:0000313" key="5">
    <source>
        <dbReference type="EMBL" id="MFB8749662.1"/>
    </source>
</evidence>
<dbReference type="EMBL" id="JAYMRR010000005">
    <property type="protein sequence ID" value="MFB8749662.1"/>
    <property type="molecule type" value="Genomic_DNA"/>
</dbReference>
<proteinExistence type="predicted"/>
<keyword evidence="1" id="KW-0547">Nucleotide-binding</keyword>
<dbReference type="PROSITE" id="PS50893">
    <property type="entry name" value="ABC_TRANSPORTER_2"/>
    <property type="match status" value="1"/>
</dbReference>
<reference evidence="5 6" key="1">
    <citation type="submission" date="2024-01" db="EMBL/GenBank/DDBJ databases">
        <title>Genome mining of biosynthetic gene clusters to explore secondary metabolites of Streptomyces sp.</title>
        <authorList>
            <person name="Baig A."/>
            <person name="Ajitkumar Shintre N."/>
            <person name="Kumar H."/>
            <person name="Anbarasu A."/>
            <person name="Ramaiah S."/>
        </authorList>
    </citation>
    <scope>NUCLEOTIDE SEQUENCE [LARGE SCALE GENOMIC DNA]</scope>
    <source>
        <strain evidence="5 6">A03</strain>
    </source>
</reference>
<gene>
    <name evidence="5" type="ORF">VSS30_12735</name>
</gene>
<dbReference type="InterPro" id="IPR017871">
    <property type="entry name" value="ABC_transporter-like_CS"/>
</dbReference>
<name>A0ABV5DD05_9ACTN</name>
<accession>A0ABV5DD05</accession>
<dbReference type="Pfam" id="PF00005">
    <property type="entry name" value="ABC_tran"/>
    <property type="match status" value="2"/>
</dbReference>
<evidence type="ECO:0000256" key="2">
    <source>
        <dbReference type="ARBA" id="ARBA00022840"/>
    </source>
</evidence>
<dbReference type="PANTHER" id="PTHR42855:SF2">
    <property type="entry name" value="DRUG RESISTANCE ABC TRANSPORTER,ATP-BINDING PROTEIN"/>
    <property type="match status" value="1"/>
</dbReference>
<dbReference type="GO" id="GO:0005524">
    <property type="term" value="F:ATP binding"/>
    <property type="evidence" value="ECO:0007669"/>
    <property type="project" value="UniProtKB-KW"/>
</dbReference>
<dbReference type="PANTHER" id="PTHR42855">
    <property type="entry name" value="ABC TRANSPORTER ATP-BINDING SUBUNIT"/>
    <property type="match status" value="1"/>
</dbReference>
<evidence type="ECO:0000313" key="6">
    <source>
        <dbReference type="Proteomes" id="UP001585018"/>
    </source>
</evidence>
<dbReference type="Proteomes" id="UP001585018">
    <property type="component" value="Unassembled WGS sequence"/>
</dbReference>
<evidence type="ECO:0000256" key="1">
    <source>
        <dbReference type="ARBA" id="ARBA00022741"/>
    </source>
</evidence>
<keyword evidence="6" id="KW-1185">Reference proteome</keyword>
<protein>
    <submittedName>
        <fullName evidence="5">ABC-F family ATP-binding cassette domain-containing protein</fullName>
    </submittedName>
</protein>
<evidence type="ECO:0000256" key="3">
    <source>
        <dbReference type="SAM" id="MobiDB-lite"/>
    </source>
</evidence>
<feature type="region of interest" description="Disordered" evidence="3">
    <location>
        <begin position="1"/>
        <end position="26"/>
    </location>
</feature>
<dbReference type="PROSITE" id="PS00211">
    <property type="entry name" value="ABC_TRANSPORTER_1"/>
    <property type="match status" value="2"/>
</dbReference>
<organism evidence="5 6">
    <name type="scientific">Streptomyces parvulus</name>
    <dbReference type="NCBI Taxonomy" id="146923"/>
    <lineage>
        <taxon>Bacteria</taxon>
        <taxon>Bacillati</taxon>
        <taxon>Actinomycetota</taxon>
        <taxon>Actinomycetes</taxon>
        <taxon>Kitasatosporales</taxon>
        <taxon>Streptomycetaceae</taxon>
        <taxon>Streptomyces</taxon>
    </lineage>
</organism>
<comment type="caution">
    <text evidence="5">The sequence shown here is derived from an EMBL/GenBank/DDBJ whole genome shotgun (WGS) entry which is preliminary data.</text>
</comment>